<evidence type="ECO:0000259" key="13">
    <source>
        <dbReference type="Pfam" id="PF00905"/>
    </source>
</evidence>
<dbReference type="HOGENOM" id="CLU_006354_7_2_10"/>
<dbReference type="AlphaFoldDB" id="H1Y3A5"/>
<feature type="transmembrane region" description="Helical" evidence="12">
    <location>
        <begin position="7"/>
        <end position="29"/>
    </location>
</feature>
<dbReference type="InterPro" id="IPR001460">
    <property type="entry name" value="PCN-bd_Tpept"/>
</dbReference>
<dbReference type="eggNOG" id="COG4953">
    <property type="taxonomic scope" value="Bacteria"/>
</dbReference>
<dbReference type="Gene3D" id="1.10.3810.10">
    <property type="entry name" value="Biosynthetic peptidoglycan transglycosylase-like"/>
    <property type="match status" value="1"/>
</dbReference>
<dbReference type="PANTHER" id="PTHR32282">
    <property type="entry name" value="BINDING PROTEIN TRANSPEPTIDASE, PUTATIVE-RELATED"/>
    <property type="match status" value="1"/>
</dbReference>
<evidence type="ECO:0000256" key="8">
    <source>
        <dbReference type="ARBA" id="ARBA00022801"/>
    </source>
</evidence>
<accession>H1Y3A5</accession>
<keyword evidence="9" id="KW-0511">Multifunctional enzyme</keyword>
<dbReference type="PANTHER" id="PTHR32282:SF15">
    <property type="entry name" value="PENICILLIN-BINDING PROTEIN 1C"/>
    <property type="match status" value="1"/>
</dbReference>
<dbReference type="InterPro" id="IPR009647">
    <property type="entry name" value="PBP_C"/>
</dbReference>
<keyword evidence="8" id="KW-0378">Hydrolase</keyword>
<gene>
    <name evidence="16" type="ORF">Mucpa_5185</name>
</gene>
<evidence type="ECO:0000259" key="15">
    <source>
        <dbReference type="Pfam" id="PF06832"/>
    </source>
</evidence>
<evidence type="ECO:0000256" key="12">
    <source>
        <dbReference type="SAM" id="Phobius"/>
    </source>
</evidence>
<name>H1Y3A5_9SPHI</name>
<dbReference type="GO" id="GO:0030288">
    <property type="term" value="C:outer membrane-bounded periplasmic space"/>
    <property type="evidence" value="ECO:0007669"/>
    <property type="project" value="TreeGrafter"/>
</dbReference>
<dbReference type="EMBL" id="CM001403">
    <property type="protein sequence ID" value="EHQ29260.1"/>
    <property type="molecule type" value="Genomic_DNA"/>
</dbReference>
<protein>
    <recommendedName>
        <fullName evidence="10">peptidoglycan glycosyltransferase</fullName>
        <ecNumber evidence="10">2.4.99.28</ecNumber>
    </recommendedName>
</protein>
<evidence type="ECO:0000256" key="2">
    <source>
        <dbReference type="ARBA" id="ARBA00007090"/>
    </source>
</evidence>
<evidence type="ECO:0000256" key="7">
    <source>
        <dbReference type="ARBA" id="ARBA00022679"/>
    </source>
</evidence>
<dbReference type="Gene3D" id="3.40.710.10">
    <property type="entry name" value="DD-peptidase/beta-lactamase superfamily"/>
    <property type="match status" value="1"/>
</dbReference>
<evidence type="ECO:0000313" key="16">
    <source>
        <dbReference type="EMBL" id="EHQ29260.1"/>
    </source>
</evidence>
<dbReference type="Proteomes" id="UP000002774">
    <property type="component" value="Chromosome"/>
</dbReference>
<dbReference type="GO" id="GO:0006508">
    <property type="term" value="P:proteolysis"/>
    <property type="evidence" value="ECO:0007669"/>
    <property type="project" value="UniProtKB-KW"/>
</dbReference>
<keyword evidence="6" id="KW-0328">Glycosyltransferase</keyword>
<dbReference type="InterPro" id="IPR011815">
    <property type="entry name" value="PBP_1c"/>
</dbReference>
<feature type="domain" description="Penicillin-binding C-terminal" evidence="15">
    <location>
        <begin position="692"/>
        <end position="780"/>
    </location>
</feature>
<dbReference type="SUPFAM" id="SSF56601">
    <property type="entry name" value="beta-lactamase/transpeptidase-like"/>
    <property type="match status" value="1"/>
</dbReference>
<dbReference type="EC" id="2.4.99.28" evidence="10"/>
<evidence type="ECO:0000256" key="6">
    <source>
        <dbReference type="ARBA" id="ARBA00022676"/>
    </source>
</evidence>
<reference evidence="16" key="1">
    <citation type="submission" date="2011-09" db="EMBL/GenBank/DDBJ databases">
        <title>The permanent draft genome of Mucilaginibacter paludis DSM 18603.</title>
        <authorList>
            <consortium name="US DOE Joint Genome Institute (JGI-PGF)"/>
            <person name="Lucas S."/>
            <person name="Han J."/>
            <person name="Lapidus A."/>
            <person name="Bruce D."/>
            <person name="Goodwin L."/>
            <person name="Pitluck S."/>
            <person name="Peters L."/>
            <person name="Kyrpides N."/>
            <person name="Mavromatis K."/>
            <person name="Ivanova N."/>
            <person name="Mikhailova N."/>
            <person name="Held B."/>
            <person name="Detter J.C."/>
            <person name="Tapia R."/>
            <person name="Han C."/>
            <person name="Land M."/>
            <person name="Hauser L."/>
            <person name="Markowitz V."/>
            <person name="Cheng J.-F."/>
            <person name="Hugenholtz P."/>
            <person name="Woyke T."/>
            <person name="Wu D."/>
            <person name="Tindall B."/>
            <person name="Brambilla E."/>
            <person name="Klenk H.-P."/>
            <person name="Eisen J.A."/>
        </authorList>
    </citation>
    <scope>NUCLEOTIDE SEQUENCE [LARGE SCALE GENOMIC DNA]</scope>
    <source>
        <strain evidence="16">DSM 18603</strain>
    </source>
</reference>
<keyword evidence="12" id="KW-1133">Transmembrane helix</keyword>
<evidence type="ECO:0000256" key="9">
    <source>
        <dbReference type="ARBA" id="ARBA00023268"/>
    </source>
</evidence>
<comment type="similarity">
    <text evidence="3">In the N-terminal section; belongs to the glycosyltransferase 51 family.</text>
</comment>
<evidence type="ECO:0000256" key="11">
    <source>
        <dbReference type="ARBA" id="ARBA00049902"/>
    </source>
</evidence>
<dbReference type="SUPFAM" id="SSF53955">
    <property type="entry name" value="Lysozyme-like"/>
    <property type="match status" value="1"/>
</dbReference>
<dbReference type="GO" id="GO:0004180">
    <property type="term" value="F:carboxypeptidase activity"/>
    <property type="evidence" value="ECO:0007669"/>
    <property type="project" value="UniProtKB-KW"/>
</dbReference>
<organism evidence="16 17">
    <name type="scientific">Mucilaginibacter paludis DSM 18603</name>
    <dbReference type="NCBI Taxonomy" id="714943"/>
    <lineage>
        <taxon>Bacteria</taxon>
        <taxon>Pseudomonadati</taxon>
        <taxon>Bacteroidota</taxon>
        <taxon>Sphingobacteriia</taxon>
        <taxon>Sphingobacteriales</taxon>
        <taxon>Sphingobacteriaceae</taxon>
        <taxon>Mucilaginibacter</taxon>
    </lineage>
</organism>
<evidence type="ECO:0000256" key="4">
    <source>
        <dbReference type="ARBA" id="ARBA00022645"/>
    </source>
</evidence>
<evidence type="ECO:0000313" key="17">
    <source>
        <dbReference type="Proteomes" id="UP000002774"/>
    </source>
</evidence>
<evidence type="ECO:0000256" key="10">
    <source>
        <dbReference type="ARBA" id="ARBA00044770"/>
    </source>
</evidence>
<dbReference type="InterPro" id="IPR036950">
    <property type="entry name" value="PBP_transglycosylase"/>
</dbReference>
<dbReference type="OrthoDB" id="9766909at2"/>
<comment type="catalytic activity">
    <reaction evidence="11">
        <text>[GlcNAc-(1-&gt;4)-Mur2Ac(oyl-L-Ala-gamma-D-Glu-L-Lys-D-Ala-D-Ala)](n)-di-trans,octa-cis-undecaprenyl diphosphate + beta-D-GlcNAc-(1-&gt;4)-Mur2Ac(oyl-L-Ala-gamma-D-Glu-L-Lys-D-Ala-D-Ala)-di-trans,octa-cis-undecaprenyl diphosphate = [GlcNAc-(1-&gt;4)-Mur2Ac(oyl-L-Ala-gamma-D-Glu-L-Lys-D-Ala-D-Ala)](n+1)-di-trans,octa-cis-undecaprenyl diphosphate + di-trans,octa-cis-undecaprenyl diphosphate + H(+)</text>
        <dbReference type="Rhea" id="RHEA:23708"/>
        <dbReference type="Rhea" id="RHEA-COMP:9602"/>
        <dbReference type="Rhea" id="RHEA-COMP:9603"/>
        <dbReference type="ChEBI" id="CHEBI:15378"/>
        <dbReference type="ChEBI" id="CHEBI:58405"/>
        <dbReference type="ChEBI" id="CHEBI:60033"/>
        <dbReference type="ChEBI" id="CHEBI:78435"/>
        <dbReference type="EC" id="2.4.99.28"/>
    </reaction>
</comment>
<dbReference type="Pfam" id="PF00912">
    <property type="entry name" value="Transgly"/>
    <property type="match status" value="1"/>
</dbReference>
<evidence type="ECO:0000256" key="3">
    <source>
        <dbReference type="ARBA" id="ARBA00007739"/>
    </source>
</evidence>
<evidence type="ECO:0000259" key="14">
    <source>
        <dbReference type="Pfam" id="PF00912"/>
    </source>
</evidence>
<dbReference type="Pfam" id="PF00905">
    <property type="entry name" value="Transpeptidase"/>
    <property type="match status" value="1"/>
</dbReference>
<dbReference type="NCBIfam" id="TIGR02073">
    <property type="entry name" value="PBP_1c"/>
    <property type="match status" value="1"/>
</dbReference>
<dbReference type="STRING" id="714943.Mucpa_5185"/>
<dbReference type="GO" id="GO:0008955">
    <property type="term" value="F:peptidoglycan glycosyltransferase activity"/>
    <property type="evidence" value="ECO:0007669"/>
    <property type="project" value="UniProtKB-EC"/>
</dbReference>
<dbReference type="InterPro" id="IPR023346">
    <property type="entry name" value="Lysozyme-like_dom_sf"/>
</dbReference>
<dbReference type="InterPro" id="IPR050396">
    <property type="entry name" value="Glycosyltr_51/Transpeptidase"/>
</dbReference>
<keyword evidence="4" id="KW-0121">Carboxypeptidase</keyword>
<sequence>MRTKKKIILISFVVIILLAFWFCLPRHLFNSPTSFVIDDNQGQLLGASIAADGQWRFPYNPNVPDKFKACIIAFEDKRFEHHPGFDALALGRAIRQNIRSGHVVSGGSTLTMQVIRLATRNNRTVWQKLLEVIRAMRLELTHSKAEILALYTSNAPFGSNVVGLDAASWRYFGRDPGKLSWGEMAALAVLPNSPSLVHPGKNRLILLKKRNLLLDRLYRQHIIDATTASLAKLEPVPDRPMPLPQFAPHLLDRVKNDYHADRQSSTRIKTSISSALQQNVTDILEKHHRVLKANDIRNAAAIVLDVESGQALAYVGNIFHTSDPELQSNVDVISAPRSPGSTLKPLLYASMLHDGLLLPNSLIPDIPTQIAGYHPENFDLNYDGAVPAAKALARSLNVPAVRMLQQYKYERFHAFLRRMGITTLKQPADFYGLSLILGGGENNLWELSGAYADMARVLNHYSRYKGLYNANDFHNPCYTQTIMPKPVLEKDGLMDAASIYYTFQAMEEVMRPGDEMLWQQFSSTQRIAWKTGTSFGFRDGWAIGVTPKYVVGVWVGNTNGEGRPGLIGVNTAAPILFEIFRQLPVTRDWFDMPTGAMVRIGVCHESGYRASENCNHIDTLWVPQNGIKAPVCPWHQLVHLDASCKWQVNSTCEAPINMVHQSWFVLPPSMEFYYKTKNYQYQTLPPFKPGCSATPQQRPMELIYPKDGSKIYVPLEADGSRGRMICNAAHRQSGIKIFWHLDDKYMGETINYHQFALNPSPGTHTLTLVDANGSRLQIRFQILEKEK</sequence>
<comment type="pathway">
    <text evidence="1">Cell wall biogenesis; peptidoglycan biosynthesis.</text>
</comment>
<evidence type="ECO:0000256" key="5">
    <source>
        <dbReference type="ARBA" id="ARBA00022670"/>
    </source>
</evidence>
<evidence type="ECO:0000256" key="1">
    <source>
        <dbReference type="ARBA" id="ARBA00004752"/>
    </source>
</evidence>
<dbReference type="GO" id="GO:0008658">
    <property type="term" value="F:penicillin binding"/>
    <property type="evidence" value="ECO:0007669"/>
    <property type="project" value="InterPro"/>
</dbReference>
<proteinExistence type="inferred from homology"/>
<dbReference type="GO" id="GO:0009252">
    <property type="term" value="P:peptidoglycan biosynthetic process"/>
    <property type="evidence" value="ECO:0007669"/>
    <property type="project" value="InterPro"/>
</dbReference>
<dbReference type="Pfam" id="PF06832">
    <property type="entry name" value="BiPBP_C"/>
    <property type="match status" value="1"/>
</dbReference>
<keyword evidence="12" id="KW-0472">Membrane</keyword>
<keyword evidence="5" id="KW-0645">Protease</keyword>
<feature type="domain" description="Glycosyl transferase family 51" evidence="14">
    <location>
        <begin position="62"/>
        <end position="217"/>
    </location>
</feature>
<dbReference type="InterPro" id="IPR001264">
    <property type="entry name" value="Glyco_trans_51"/>
</dbReference>
<comment type="similarity">
    <text evidence="2">In the C-terminal section; belongs to the transpeptidase family.</text>
</comment>
<keyword evidence="12" id="KW-0812">Transmembrane</keyword>
<keyword evidence="17" id="KW-1185">Reference proteome</keyword>
<dbReference type="RefSeq" id="WP_008510346.1">
    <property type="nucleotide sequence ID" value="NZ_CM001403.1"/>
</dbReference>
<dbReference type="InterPro" id="IPR012338">
    <property type="entry name" value="Beta-lactam/transpept-like"/>
</dbReference>
<keyword evidence="7" id="KW-0808">Transferase</keyword>
<feature type="domain" description="Penicillin-binding protein transpeptidase" evidence="13">
    <location>
        <begin position="300"/>
        <end position="559"/>
    </location>
</feature>